<evidence type="ECO:0000313" key="2">
    <source>
        <dbReference type="EMBL" id="QDA58829.1"/>
    </source>
</evidence>
<evidence type="ECO:0000259" key="1">
    <source>
        <dbReference type="Pfam" id="PF12146"/>
    </source>
</evidence>
<dbReference type="RefSeq" id="WP_139513840.1">
    <property type="nucleotide sequence ID" value="NZ_CP040896.1"/>
</dbReference>
<feature type="domain" description="Serine aminopeptidase S33" evidence="1">
    <location>
        <begin position="77"/>
        <end position="186"/>
    </location>
</feature>
<sequence>MNLNAPLVLSVSLLIAGCAARTQKANQTAPTTVASALALNTTKLDLVDHARNRVIPVVLYSADSQIVDNKVNKPASKLALLNHGYGGQNTAYSFIAQNLVAHGYVVASIQHELPTDAPMATTGNLFEIRKPVWERGVQNMLFVLQEMQRRQPKLHYDQLLIVGHSNGGDMAMLFVQEHPELVQKLISLDNRRMPLPRTRKPQILTLRSSDQVADPGVLPSPAEQQTFGIQVVNLRYTQHNDMWDGATAAQKQEMNKIISSFLEN</sequence>
<dbReference type="EMBL" id="CP040896">
    <property type="protein sequence ID" value="QDA58829.1"/>
    <property type="molecule type" value="Genomic_DNA"/>
</dbReference>
<dbReference type="AlphaFoldDB" id="A0A5B7ZVK8"/>
<dbReference type="SUPFAM" id="SSF53474">
    <property type="entry name" value="alpha/beta-Hydrolases"/>
    <property type="match status" value="1"/>
</dbReference>
<dbReference type="GO" id="GO:0016787">
    <property type="term" value="F:hydrolase activity"/>
    <property type="evidence" value="ECO:0007669"/>
    <property type="project" value="UniProtKB-KW"/>
</dbReference>
<dbReference type="InterPro" id="IPR022742">
    <property type="entry name" value="Hydrolase_4"/>
</dbReference>
<gene>
    <name evidence="2" type="ORF">FHG12_01375</name>
</gene>
<protein>
    <submittedName>
        <fullName evidence="2">Alpha/beta hydrolase</fullName>
    </submittedName>
</protein>
<proteinExistence type="predicted"/>
<keyword evidence="2" id="KW-0378">Hydrolase</keyword>
<dbReference type="InterPro" id="IPR029058">
    <property type="entry name" value="AB_hydrolase_fold"/>
</dbReference>
<dbReference type="Proteomes" id="UP000305398">
    <property type="component" value="Chromosome"/>
</dbReference>
<dbReference type="KEGG" id="hyj:FHG12_01375"/>
<dbReference type="Gene3D" id="3.40.50.1820">
    <property type="entry name" value="alpha/beta hydrolase"/>
    <property type="match status" value="1"/>
</dbReference>
<dbReference type="Pfam" id="PF12146">
    <property type="entry name" value="Hydrolase_4"/>
    <property type="match status" value="1"/>
</dbReference>
<accession>A0A5B7ZVK8</accession>
<organism evidence="2 3">
    <name type="scientific">Hymenobacter jejuensis</name>
    <dbReference type="NCBI Taxonomy" id="2502781"/>
    <lineage>
        <taxon>Bacteria</taxon>
        <taxon>Pseudomonadati</taxon>
        <taxon>Bacteroidota</taxon>
        <taxon>Cytophagia</taxon>
        <taxon>Cytophagales</taxon>
        <taxon>Hymenobacteraceae</taxon>
        <taxon>Hymenobacter</taxon>
    </lineage>
</organism>
<keyword evidence="3" id="KW-1185">Reference proteome</keyword>
<dbReference type="OrthoDB" id="9814760at2"/>
<name>A0A5B7ZVK8_9BACT</name>
<reference evidence="2 3" key="1">
    <citation type="submission" date="2019-06" db="EMBL/GenBank/DDBJ databases">
        <authorList>
            <person name="Srinivasan S."/>
        </authorList>
    </citation>
    <scope>NUCLEOTIDE SEQUENCE [LARGE SCALE GENOMIC DNA]</scope>
    <source>
        <strain evidence="2 3">17J68-5</strain>
    </source>
</reference>
<evidence type="ECO:0000313" key="3">
    <source>
        <dbReference type="Proteomes" id="UP000305398"/>
    </source>
</evidence>